<dbReference type="RefSeq" id="XP_016509752.1">
    <property type="nucleotide sequence ID" value="XM_016654266.1"/>
</dbReference>
<dbReference type="AlphaFoldDB" id="A0A1S4D8K8"/>
<dbReference type="OMA" id="ANNECIF"/>
<protein>
    <submittedName>
        <fullName evidence="1">Uncharacterized protein</fullName>
    </submittedName>
</protein>
<sequence>MELPWIIGGDLNVVLHEDQKIGGLPVHPPEYEDFSFGVKSFGLFDLGYKGSPFTWTGSDHAPLLMSCGEQSTYFIKPFKFLNFWTKHETFKEQNLKRVKIALSERSKETYGDIFKQHAITEYIVKVKEILFEEEPTAENRIVLQKAQAELKSYLSIEEPYWKQKAGMIWFTEGDRNTRFFHNHVKGKRQKLQLKRIQKGDGVWVESQDDMAVAVVEFYQRQFTKEADPTDFTLLENKPAMVTMEQNLELCRYPYS</sequence>
<dbReference type="PaxDb" id="4097-A0A1S4D8K8"/>
<dbReference type="PANTHER" id="PTHR33710">
    <property type="entry name" value="BNAC02G09200D PROTEIN"/>
    <property type="match status" value="1"/>
</dbReference>
<dbReference type="SUPFAM" id="SSF56219">
    <property type="entry name" value="DNase I-like"/>
    <property type="match status" value="1"/>
</dbReference>
<gene>
    <name evidence="1" type="primary">LOC107827175</name>
</gene>
<proteinExistence type="predicted"/>
<dbReference type="OrthoDB" id="1748181at2759"/>
<reference evidence="1" key="1">
    <citation type="submission" date="2025-08" db="UniProtKB">
        <authorList>
            <consortium name="RefSeq"/>
        </authorList>
    </citation>
    <scope>IDENTIFICATION</scope>
</reference>
<name>A0A1S4D8K8_TOBAC</name>
<dbReference type="InterPro" id="IPR036691">
    <property type="entry name" value="Endo/exonu/phosph_ase_sf"/>
</dbReference>
<organism evidence="1">
    <name type="scientific">Nicotiana tabacum</name>
    <name type="common">Common tobacco</name>
    <dbReference type="NCBI Taxonomy" id="4097"/>
    <lineage>
        <taxon>Eukaryota</taxon>
        <taxon>Viridiplantae</taxon>
        <taxon>Streptophyta</taxon>
        <taxon>Embryophyta</taxon>
        <taxon>Tracheophyta</taxon>
        <taxon>Spermatophyta</taxon>
        <taxon>Magnoliopsida</taxon>
        <taxon>eudicotyledons</taxon>
        <taxon>Gunneridae</taxon>
        <taxon>Pentapetalae</taxon>
        <taxon>asterids</taxon>
        <taxon>lamiids</taxon>
        <taxon>Solanales</taxon>
        <taxon>Solanaceae</taxon>
        <taxon>Nicotianoideae</taxon>
        <taxon>Nicotianeae</taxon>
        <taxon>Nicotiana</taxon>
    </lineage>
</organism>
<evidence type="ECO:0000313" key="1">
    <source>
        <dbReference type="RefSeq" id="XP_016509752.1"/>
    </source>
</evidence>
<accession>A0A1S4D8K8</accession>
<dbReference type="KEGG" id="nta:107827175"/>
<dbReference type="PANTHER" id="PTHR33710:SF79">
    <property type="entry name" value="OS06G0205337 PROTEIN"/>
    <property type="match status" value="1"/>
</dbReference>